<comment type="caution">
    <text evidence="4">The sequence shown here is derived from an EMBL/GenBank/DDBJ whole genome shotgun (WGS) entry which is preliminary data.</text>
</comment>
<accession>A0A235B9X5</accession>
<dbReference type="SMART" id="SM00563">
    <property type="entry name" value="PlsC"/>
    <property type="match status" value="1"/>
</dbReference>
<evidence type="ECO:0000259" key="3">
    <source>
        <dbReference type="SMART" id="SM00563"/>
    </source>
</evidence>
<evidence type="ECO:0000256" key="2">
    <source>
        <dbReference type="ARBA" id="ARBA00023315"/>
    </source>
</evidence>
<proteinExistence type="predicted"/>
<dbReference type="InterPro" id="IPR002123">
    <property type="entry name" value="Plipid/glycerol_acylTrfase"/>
</dbReference>
<evidence type="ECO:0000313" key="5">
    <source>
        <dbReference type="Proteomes" id="UP000215459"/>
    </source>
</evidence>
<protein>
    <recommendedName>
        <fullName evidence="3">Phospholipid/glycerol acyltransferase domain-containing protein</fullName>
    </recommendedName>
</protein>
<evidence type="ECO:0000313" key="4">
    <source>
        <dbReference type="EMBL" id="OYD08385.1"/>
    </source>
</evidence>
<name>A0A235B9X5_9BACL</name>
<feature type="domain" description="Phospholipid/glycerol acyltransferase" evidence="3">
    <location>
        <begin position="43"/>
        <end position="156"/>
    </location>
</feature>
<sequence length="225" mass="25161">MMQWLPQKARRAALEKATDVLLDRYARIHLIHGEKLDAIEEPVIFVSNHLSNIDGLILHRILKKKSVFFLAGIKLRGNRFNRLGLEIVPHIPIRPGKPDRAAIKQSVDTLQKGHSLFIFPEGTRSRTGSLIEAKRGILLIQRKTGAKIVPLGLTGTEKLMPIDDDNMAGEWFQRADVTLTVGDPIQLQSGDDVDRIMNGIARLLPPEYQGVYASEPSPERQVAAR</sequence>
<keyword evidence="5" id="KW-1185">Reference proteome</keyword>
<dbReference type="OrthoDB" id="9803035at2"/>
<evidence type="ECO:0000256" key="1">
    <source>
        <dbReference type="ARBA" id="ARBA00022679"/>
    </source>
</evidence>
<keyword evidence="1" id="KW-0808">Transferase</keyword>
<dbReference type="CDD" id="cd07989">
    <property type="entry name" value="LPLAT_AGPAT-like"/>
    <property type="match status" value="1"/>
</dbReference>
<reference evidence="4 5" key="1">
    <citation type="submission" date="2017-07" db="EMBL/GenBank/DDBJ databases">
        <title>The genome sequence of Paludifilum halophilum highlights mechanisms for microbial adaptation to high salt environemnts.</title>
        <authorList>
            <person name="Belbahri L."/>
        </authorList>
    </citation>
    <scope>NUCLEOTIDE SEQUENCE [LARGE SCALE GENOMIC DNA]</scope>
    <source>
        <strain evidence="4 5">DSM 102817</strain>
    </source>
</reference>
<dbReference type="GO" id="GO:0003841">
    <property type="term" value="F:1-acylglycerol-3-phosphate O-acyltransferase activity"/>
    <property type="evidence" value="ECO:0007669"/>
    <property type="project" value="TreeGrafter"/>
</dbReference>
<dbReference type="PANTHER" id="PTHR10434">
    <property type="entry name" value="1-ACYL-SN-GLYCEROL-3-PHOSPHATE ACYLTRANSFERASE"/>
    <property type="match status" value="1"/>
</dbReference>
<dbReference type="AlphaFoldDB" id="A0A235B9X5"/>
<organism evidence="4 5">
    <name type="scientific">Paludifilum halophilum</name>
    <dbReference type="NCBI Taxonomy" id="1642702"/>
    <lineage>
        <taxon>Bacteria</taxon>
        <taxon>Bacillati</taxon>
        <taxon>Bacillota</taxon>
        <taxon>Bacilli</taxon>
        <taxon>Bacillales</taxon>
        <taxon>Thermoactinomycetaceae</taxon>
        <taxon>Paludifilum</taxon>
    </lineage>
</organism>
<dbReference type="PANTHER" id="PTHR10434:SF40">
    <property type="entry name" value="1-ACYL-SN-GLYCEROL-3-PHOSPHATE ACYLTRANSFERASE"/>
    <property type="match status" value="1"/>
</dbReference>
<gene>
    <name evidence="4" type="ORF">CHM34_05990</name>
</gene>
<dbReference type="SUPFAM" id="SSF69593">
    <property type="entry name" value="Glycerol-3-phosphate (1)-acyltransferase"/>
    <property type="match status" value="1"/>
</dbReference>
<dbReference type="Pfam" id="PF01553">
    <property type="entry name" value="Acyltransferase"/>
    <property type="match status" value="1"/>
</dbReference>
<dbReference type="Proteomes" id="UP000215459">
    <property type="component" value="Unassembled WGS sequence"/>
</dbReference>
<dbReference type="GO" id="GO:0006654">
    <property type="term" value="P:phosphatidic acid biosynthetic process"/>
    <property type="evidence" value="ECO:0007669"/>
    <property type="project" value="TreeGrafter"/>
</dbReference>
<dbReference type="EMBL" id="NOWF01000003">
    <property type="protein sequence ID" value="OYD08385.1"/>
    <property type="molecule type" value="Genomic_DNA"/>
</dbReference>
<keyword evidence="2" id="KW-0012">Acyltransferase</keyword>